<keyword evidence="3" id="KW-1185">Reference proteome</keyword>
<name>A0ABV6G9M1_9BACI</name>
<dbReference type="EMBL" id="JBHLVO010000001">
    <property type="protein sequence ID" value="MFC0270379.1"/>
    <property type="molecule type" value="Genomic_DNA"/>
</dbReference>
<feature type="domain" description="DUF4440" evidence="1">
    <location>
        <begin position="11"/>
        <end position="107"/>
    </location>
</feature>
<evidence type="ECO:0000313" key="3">
    <source>
        <dbReference type="Proteomes" id="UP001589854"/>
    </source>
</evidence>
<dbReference type="Gene3D" id="3.10.450.50">
    <property type="match status" value="1"/>
</dbReference>
<proteinExistence type="predicted"/>
<protein>
    <submittedName>
        <fullName evidence="2">DUF4440 domain-containing protein</fullName>
    </submittedName>
</protein>
<gene>
    <name evidence="2" type="ORF">ACFFIX_02755</name>
</gene>
<reference evidence="2 3" key="1">
    <citation type="submission" date="2024-09" db="EMBL/GenBank/DDBJ databases">
        <authorList>
            <person name="Sun Q."/>
            <person name="Mori K."/>
        </authorList>
    </citation>
    <scope>NUCLEOTIDE SEQUENCE [LARGE SCALE GENOMIC DNA]</scope>
    <source>
        <strain evidence="2 3">CCM 7228</strain>
    </source>
</reference>
<dbReference type="InterPro" id="IPR027843">
    <property type="entry name" value="DUF4440"/>
</dbReference>
<evidence type="ECO:0000313" key="2">
    <source>
        <dbReference type="EMBL" id="MFC0270379.1"/>
    </source>
</evidence>
<comment type="caution">
    <text evidence="2">The sequence shown here is derived from an EMBL/GenBank/DDBJ whole genome shotgun (WGS) entry which is preliminary data.</text>
</comment>
<organism evidence="2 3">
    <name type="scientific">Metabacillus herbersteinensis</name>
    <dbReference type="NCBI Taxonomy" id="283816"/>
    <lineage>
        <taxon>Bacteria</taxon>
        <taxon>Bacillati</taxon>
        <taxon>Bacillota</taxon>
        <taxon>Bacilli</taxon>
        <taxon>Bacillales</taxon>
        <taxon>Bacillaceae</taxon>
        <taxon>Metabacillus</taxon>
    </lineage>
</organism>
<sequence>MQETTSLKDLLQRLEEKLLKPEVRSSITDLEELLSDEFLEFGSSGNIYTKQDCLNGLALSKMTLHDFELKQLSEDTVLTTYRIFNETRELHTLRSSIWKLTSGKWQMFFHQGTPTKG</sequence>
<accession>A0ABV6G9M1</accession>
<dbReference type="RefSeq" id="WP_378930242.1">
    <property type="nucleotide sequence ID" value="NZ_JBHLVO010000001.1"/>
</dbReference>
<dbReference type="Pfam" id="PF14534">
    <property type="entry name" value="DUF4440"/>
    <property type="match status" value="1"/>
</dbReference>
<dbReference type="InterPro" id="IPR032710">
    <property type="entry name" value="NTF2-like_dom_sf"/>
</dbReference>
<dbReference type="SUPFAM" id="SSF54427">
    <property type="entry name" value="NTF2-like"/>
    <property type="match status" value="1"/>
</dbReference>
<evidence type="ECO:0000259" key="1">
    <source>
        <dbReference type="Pfam" id="PF14534"/>
    </source>
</evidence>
<dbReference type="Proteomes" id="UP001589854">
    <property type="component" value="Unassembled WGS sequence"/>
</dbReference>